<evidence type="ECO:0000313" key="2">
    <source>
        <dbReference type="Proteomes" id="UP000325315"/>
    </source>
</evidence>
<name>A0A5B6VCG7_9ROSI</name>
<dbReference type="EMBL" id="SMMG02000007">
    <property type="protein sequence ID" value="KAA3466783.1"/>
    <property type="molecule type" value="Genomic_DNA"/>
</dbReference>
<accession>A0A5B6VCG7</accession>
<gene>
    <name evidence="1" type="ORF">EPI10_001850</name>
</gene>
<protein>
    <submittedName>
        <fullName evidence="1">DNA/RNA polymerases superfamily protein</fullName>
    </submittedName>
</protein>
<evidence type="ECO:0000313" key="1">
    <source>
        <dbReference type="EMBL" id="KAA3466783.1"/>
    </source>
</evidence>
<reference evidence="1" key="1">
    <citation type="submission" date="2019-08" db="EMBL/GenBank/DDBJ databases">
        <authorList>
            <person name="Liu F."/>
        </authorList>
    </citation>
    <scope>NUCLEOTIDE SEQUENCE [LARGE SCALE GENOMIC DNA]</scope>
    <source>
        <strain evidence="1">PA1801</strain>
        <tissue evidence="1">Leaf</tissue>
    </source>
</reference>
<organism evidence="1 2">
    <name type="scientific">Gossypium australe</name>
    <dbReference type="NCBI Taxonomy" id="47621"/>
    <lineage>
        <taxon>Eukaryota</taxon>
        <taxon>Viridiplantae</taxon>
        <taxon>Streptophyta</taxon>
        <taxon>Embryophyta</taxon>
        <taxon>Tracheophyta</taxon>
        <taxon>Spermatophyta</taxon>
        <taxon>Magnoliopsida</taxon>
        <taxon>eudicotyledons</taxon>
        <taxon>Gunneridae</taxon>
        <taxon>Pentapetalae</taxon>
        <taxon>rosids</taxon>
        <taxon>malvids</taxon>
        <taxon>Malvales</taxon>
        <taxon>Malvaceae</taxon>
        <taxon>Malvoideae</taxon>
        <taxon>Gossypium</taxon>
    </lineage>
</organism>
<sequence length="94" mass="10763">MSRWVKNEETVDFGLNSEGVLCFRGRVCVLRESKRRIVAHTLCIPVETSYTKIYVNCIGGQDLSVSKCLTCQQVKTEHQLPSRLLQPVKIPLWK</sequence>
<comment type="caution">
    <text evidence="1">The sequence shown here is derived from an EMBL/GenBank/DDBJ whole genome shotgun (WGS) entry which is preliminary data.</text>
</comment>
<dbReference type="AlphaFoldDB" id="A0A5B6VCG7"/>
<dbReference type="Proteomes" id="UP000325315">
    <property type="component" value="Unassembled WGS sequence"/>
</dbReference>
<dbReference type="OrthoDB" id="1733657at2759"/>
<keyword evidence="2" id="KW-1185">Reference proteome</keyword>
<proteinExistence type="predicted"/>